<feature type="domain" description="PA14" evidence="10">
    <location>
        <begin position="404"/>
        <end position="553"/>
    </location>
</feature>
<comment type="caution">
    <text evidence="11">The sequence shown here is derived from an EMBL/GenBank/DDBJ whole genome shotgun (WGS) entry which is preliminary data.</text>
</comment>
<dbReference type="Proteomes" id="UP000700596">
    <property type="component" value="Unassembled WGS sequence"/>
</dbReference>
<dbReference type="InterPro" id="IPR013783">
    <property type="entry name" value="Ig-like_fold"/>
</dbReference>
<dbReference type="InterPro" id="IPR036962">
    <property type="entry name" value="Glyco_hydro_3_N_sf"/>
</dbReference>
<evidence type="ECO:0000256" key="7">
    <source>
        <dbReference type="ARBA" id="ARBA00023277"/>
    </source>
</evidence>
<dbReference type="InterPro" id="IPR002772">
    <property type="entry name" value="Glyco_hydro_3_C"/>
</dbReference>
<evidence type="ECO:0000256" key="8">
    <source>
        <dbReference type="ARBA" id="ARBA00023295"/>
    </source>
</evidence>
<keyword evidence="6" id="KW-0325">Glycoprotein</keyword>
<dbReference type="Gene3D" id="2.60.120.260">
    <property type="entry name" value="Galactose-binding domain-like"/>
    <property type="match status" value="1"/>
</dbReference>
<dbReference type="Pfam" id="PF07691">
    <property type="entry name" value="PA14"/>
    <property type="match status" value="1"/>
</dbReference>
<comment type="pathway">
    <text evidence="2">Glycan metabolism; cellulose degradation.</text>
</comment>
<evidence type="ECO:0000256" key="6">
    <source>
        <dbReference type="ARBA" id="ARBA00023180"/>
    </source>
</evidence>
<keyword evidence="9" id="KW-0624">Polysaccharide degradation</keyword>
<dbReference type="EC" id="3.2.1.21" evidence="4"/>
<accession>A0A9P9I904</accession>
<dbReference type="InterPro" id="IPR036881">
    <property type="entry name" value="Glyco_hydro_3_C_sf"/>
</dbReference>
<dbReference type="FunFam" id="2.60.40.10:FF:000495">
    <property type="entry name" value="Periplasmic beta-glucosidase"/>
    <property type="match status" value="1"/>
</dbReference>
<evidence type="ECO:0000256" key="5">
    <source>
        <dbReference type="ARBA" id="ARBA00022801"/>
    </source>
</evidence>
<dbReference type="GO" id="GO:0009251">
    <property type="term" value="P:glucan catabolic process"/>
    <property type="evidence" value="ECO:0007669"/>
    <property type="project" value="TreeGrafter"/>
</dbReference>
<comment type="catalytic activity">
    <reaction evidence="1">
        <text>Hydrolysis of terminal, non-reducing beta-D-glucosyl residues with release of beta-D-glucose.</text>
        <dbReference type="EC" id="3.2.1.21"/>
    </reaction>
</comment>
<evidence type="ECO:0000313" key="12">
    <source>
        <dbReference type="Proteomes" id="UP000700596"/>
    </source>
</evidence>
<proteinExistence type="inferred from homology"/>
<dbReference type="InterPro" id="IPR017853">
    <property type="entry name" value="GH"/>
</dbReference>
<reference evidence="11" key="1">
    <citation type="journal article" date="2021" name="Nat. Commun.">
        <title>Genetic determinants of endophytism in the Arabidopsis root mycobiome.</title>
        <authorList>
            <person name="Mesny F."/>
            <person name="Miyauchi S."/>
            <person name="Thiergart T."/>
            <person name="Pickel B."/>
            <person name="Atanasova L."/>
            <person name="Karlsson M."/>
            <person name="Huettel B."/>
            <person name="Barry K.W."/>
            <person name="Haridas S."/>
            <person name="Chen C."/>
            <person name="Bauer D."/>
            <person name="Andreopoulos W."/>
            <person name="Pangilinan J."/>
            <person name="LaButti K."/>
            <person name="Riley R."/>
            <person name="Lipzen A."/>
            <person name="Clum A."/>
            <person name="Drula E."/>
            <person name="Henrissat B."/>
            <person name="Kohler A."/>
            <person name="Grigoriev I.V."/>
            <person name="Martin F.M."/>
            <person name="Hacquard S."/>
        </authorList>
    </citation>
    <scope>NUCLEOTIDE SEQUENCE</scope>
    <source>
        <strain evidence="11">MPI-CAGE-CH-0243</strain>
    </source>
</reference>
<sequence length="836" mass="90496">MGSYAHSQPNLEGLVQEMSVEEKTLLIAGANFWETSPIDRLGIPRLKVSDGPNGARGENFENGVTSACFPASVSLAATFNGELAGRIGKGLGQETKTKGARVLLGPTICPHRHPTGGRNFESFSEDPLLAGRLAAEYINGLQSENVGATVKHFAVNEQESNRFTIDAHVAERALREIYLKPFEIAIKNSKPWSVMTSYNLVNGTHADMSKYLLIDVLRKQWGYEGHVMSDWGGTNSVADSLNAGHDLEMPGPAIQRTPENIRKALKSGELSMETLDARVLANLKLLQQCGCFDDASIPPEQALDLLEHRALIRQAGAEGCVLLKNDNNILPLQKSNLRSIGMIGLAKQFLGHGGGSAAVNAHRKITAYEGFEEAVGDSVQLNYAEGARIWRSLPALSEGVTNLENKPGFSVNCYNDKGESAGIKEIPGSSFRSFEDRNVTRVTISGTYTPTVTGRHYISFATAGNTKVFINDDLVWNIEGKSADIMALLLGVAKEDQQRYDFVAGQQYKVRIEASAIGDPNSPLSILSDNVIGVHLGLVHQDFYEADLIQEAVEVAKASDVAIVFVGNTPAWETEGTDRDDMDLPKDGSLNRLISAVAAANPKTIIINSTGSPIRMPWVSEVSAILQAWFAGQEAGHSVADVVFGSFCPGGKLPVTFPKSLSDSPAYQNFPGDLEKNRVDYKEGIYIGYRHYDRNPESVLFPFGFGLSYSTFDVSDIEVSSSSFGKGQTLQVTAKVSNTGNQEGSEVVQVYVGASDAGTVDRPLKELRGYAKARLAPGKATSVSVGLNDESFAYFNEEKNKWSVDAGHYTVFVGTSSTQIHATKQVEISTSFDFEP</sequence>
<dbReference type="Gene3D" id="2.60.40.10">
    <property type="entry name" value="Immunoglobulins"/>
    <property type="match status" value="1"/>
</dbReference>
<dbReference type="InterPro" id="IPR050288">
    <property type="entry name" value="Cellulose_deg_GH3"/>
</dbReference>
<dbReference type="InterPro" id="IPR011658">
    <property type="entry name" value="PA14_dom"/>
</dbReference>
<comment type="similarity">
    <text evidence="3">Belongs to the glycosyl hydrolase 3 family.</text>
</comment>
<keyword evidence="7" id="KW-0119">Carbohydrate metabolism</keyword>
<dbReference type="SMART" id="SM01217">
    <property type="entry name" value="Fn3_like"/>
    <property type="match status" value="1"/>
</dbReference>
<evidence type="ECO:0000256" key="2">
    <source>
        <dbReference type="ARBA" id="ARBA00004987"/>
    </source>
</evidence>
<evidence type="ECO:0000256" key="4">
    <source>
        <dbReference type="ARBA" id="ARBA00012744"/>
    </source>
</evidence>
<dbReference type="SUPFAM" id="SSF52279">
    <property type="entry name" value="Beta-D-glucan exohydrolase, C-terminal domain"/>
    <property type="match status" value="1"/>
</dbReference>
<dbReference type="PRINTS" id="PR00133">
    <property type="entry name" value="GLHYDRLASE3"/>
</dbReference>
<dbReference type="OrthoDB" id="47059at2759"/>
<keyword evidence="8" id="KW-0326">Glycosidase</keyword>
<gene>
    <name evidence="11" type="ORF">B0J11DRAFT_619618</name>
</gene>
<evidence type="ECO:0000313" key="11">
    <source>
        <dbReference type="EMBL" id="KAH7112488.1"/>
    </source>
</evidence>
<dbReference type="SUPFAM" id="SSF56988">
    <property type="entry name" value="Anthrax protective antigen"/>
    <property type="match status" value="1"/>
</dbReference>
<dbReference type="PANTHER" id="PTHR42715">
    <property type="entry name" value="BETA-GLUCOSIDASE"/>
    <property type="match status" value="1"/>
</dbReference>
<dbReference type="InterPro" id="IPR026891">
    <property type="entry name" value="Fn3-like"/>
</dbReference>
<dbReference type="SUPFAM" id="SSF51445">
    <property type="entry name" value="(Trans)glycosidases"/>
    <property type="match status" value="1"/>
</dbReference>
<dbReference type="GO" id="GO:0008422">
    <property type="term" value="F:beta-glucosidase activity"/>
    <property type="evidence" value="ECO:0007669"/>
    <property type="project" value="UniProtKB-EC"/>
</dbReference>
<evidence type="ECO:0000256" key="1">
    <source>
        <dbReference type="ARBA" id="ARBA00000448"/>
    </source>
</evidence>
<organism evidence="11 12">
    <name type="scientific">Dendryphion nanum</name>
    <dbReference type="NCBI Taxonomy" id="256645"/>
    <lineage>
        <taxon>Eukaryota</taxon>
        <taxon>Fungi</taxon>
        <taxon>Dikarya</taxon>
        <taxon>Ascomycota</taxon>
        <taxon>Pezizomycotina</taxon>
        <taxon>Dothideomycetes</taxon>
        <taxon>Pleosporomycetidae</taxon>
        <taxon>Pleosporales</taxon>
        <taxon>Torulaceae</taxon>
        <taxon>Dendryphion</taxon>
    </lineage>
</organism>
<dbReference type="PROSITE" id="PS51820">
    <property type="entry name" value="PA14"/>
    <property type="match status" value="1"/>
</dbReference>
<evidence type="ECO:0000256" key="9">
    <source>
        <dbReference type="ARBA" id="ARBA00023326"/>
    </source>
</evidence>
<evidence type="ECO:0000256" key="3">
    <source>
        <dbReference type="ARBA" id="ARBA00005336"/>
    </source>
</evidence>
<dbReference type="Gene3D" id="3.20.20.300">
    <property type="entry name" value="Glycoside hydrolase, family 3, N-terminal domain"/>
    <property type="match status" value="1"/>
</dbReference>
<dbReference type="Gene3D" id="3.40.50.1700">
    <property type="entry name" value="Glycoside hydrolase family 3 C-terminal domain"/>
    <property type="match status" value="1"/>
</dbReference>
<dbReference type="AlphaFoldDB" id="A0A9P9I904"/>
<dbReference type="EMBL" id="JAGMWT010000021">
    <property type="protein sequence ID" value="KAH7112488.1"/>
    <property type="molecule type" value="Genomic_DNA"/>
</dbReference>
<keyword evidence="12" id="KW-1185">Reference proteome</keyword>
<dbReference type="PANTHER" id="PTHR42715:SF3">
    <property type="entry name" value="BETA-GLUCOSIDASE B-RELATED"/>
    <property type="match status" value="1"/>
</dbReference>
<dbReference type="Pfam" id="PF00933">
    <property type="entry name" value="Glyco_hydro_3"/>
    <property type="match status" value="1"/>
</dbReference>
<dbReference type="Pfam" id="PF14310">
    <property type="entry name" value="Fn3-like"/>
    <property type="match status" value="1"/>
</dbReference>
<dbReference type="SMART" id="SM00758">
    <property type="entry name" value="PA14"/>
    <property type="match status" value="1"/>
</dbReference>
<protein>
    <recommendedName>
        <fullName evidence="4">beta-glucosidase</fullName>
        <ecNumber evidence="4">3.2.1.21</ecNumber>
    </recommendedName>
</protein>
<name>A0A9P9I904_9PLEO</name>
<dbReference type="InterPro" id="IPR037524">
    <property type="entry name" value="PA14/GLEYA"/>
</dbReference>
<dbReference type="Pfam" id="PF01915">
    <property type="entry name" value="Glyco_hydro_3_C"/>
    <property type="match status" value="1"/>
</dbReference>
<dbReference type="InterPro" id="IPR001764">
    <property type="entry name" value="Glyco_hydro_3_N"/>
</dbReference>
<evidence type="ECO:0000259" key="10">
    <source>
        <dbReference type="PROSITE" id="PS51820"/>
    </source>
</evidence>
<keyword evidence="5 11" id="KW-0378">Hydrolase</keyword>